<organism evidence="3 5">
    <name type="scientific">Lysinibacillus pakistanensis</name>
    <dbReference type="NCBI Taxonomy" id="759811"/>
    <lineage>
        <taxon>Bacteria</taxon>
        <taxon>Bacillati</taxon>
        <taxon>Bacillota</taxon>
        <taxon>Bacilli</taxon>
        <taxon>Bacillales</taxon>
        <taxon>Bacillaceae</taxon>
        <taxon>Lysinibacillus</taxon>
    </lineage>
</organism>
<dbReference type="RefSeq" id="WP_283868663.1">
    <property type="nucleotide sequence ID" value="NZ_CP045835.1"/>
</dbReference>
<accession>A0AAX3WSL2</accession>
<evidence type="ECO:0000313" key="3">
    <source>
        <dbReference type="EMBL" id="WHY49948.1"/>
    </source>
</evidence>
<feature type="transmembrane region" description="Helical" evidence="1">
    <location>
        <begin position="12"/>
        <end position="31"/>
    </location>
</feature>
<keyword evidence="1" id="KW-0472">Membrane</keyword>
<dbReference type="AlphaFoldDB" id="A0AAX3WSL2"/>
<dbReference type="Proteomes" id="UP000373269">
    <property type="component" value="Chromosome"/>
</dbReference>
<sequence>MYQLLKNDRGAIFLIAIALLFFVTTFVLTYCTSYEIQYRTYDSLEKMNVRATINLLGQILSDSVES</sequence>
<keyword evidence="4" id="KW-1185">Reference proteome</keyword>
<keyword evidence="1" id="KW-1133">Transmembrane helix</keyword>
<evidence type="ECO:0000313" key="5">
    <source>
        <dbReference type="Proteomes" id="UP001178322"/>
    </source>
</evidence>
<dbReference type="EMBL" id="CP126101">
    <property type="protein sequence ID" value="WHY49948.1"/>
    <property type="molecule type" value="Genomic_DNA"/>
</dbReference>
<evidence type="ECO:0000256" key="1">
    <source>
        <dbReference type="SAM" id="Phobius"/>
    </source>
</evidence>
<keyword evidence="1" id="KW-0812">Transmembrane</keyword>
<proteinExistence type="predicted"/>
<dbReference type="Proteomes" id="UP001178322">
    <property type="component" value="Chromosome"/>
</dbReference>
<evidence type="ECO:0000313" key="4">
    <source>
        <dbReference type="Proteomes" id="UP000373269"/>
    </source>
</evidence>
<evidence type="ECO:0000313" key="2">
    <source>
        <dbReference type="EMBL" id="QGG52270.1"/>
    </source>
</evidence>
<gene>
    <name evidence="2" type="ORF">GDS87_15590</name>
    <name evidence="3" type="ORF">QNH24_16630</name>
</gene>
<reference evidence="2 4" key="1">
    <citation type="submission" date="2019-11" db="EMBL/GenBank/DDBJ databases">
        <title>Whole Genome Sequencing and Comparative Genomic Analyses of Lysinibacillus pakistanensis LZH-9, a Halotolerant Strain with Excellent COD Removal Capability.</title>
        <authorList>
            <person name="Zhou H."/>
        </authorList>
    </citation>
    <scope>NUCLEOTIDE SEQUENCE [LARGE SCALE GENOMIC DNA]</scope>
    <source>
        <strain evidence="2 4">LZH-9</strain>
    </source>
</reference>
<dbReference type="EMBL" id="CP045835">
    <property type="protein sequence ID" value="QGG52270.1"/>
    <property type="molecule type" value="Genomic_DNA"/>
</dbReference>
<protein>
    <submittedName>
        <fullName evidence="3">Uncharacterized protein</fullName>
    </submittedName>
</protein>
<name>A0AAX3WSL2_9BACI</name>
<reference evidence="3" key="2">
    <citation type="submission" date="2023-05" db="EMBL/GenBank/DDBJ databases">
        <title>Comparative genomics of Bacillaceae isolates and their secondary metabolite potential.</title>
        <authorList>
            <person name="Song L."/>
            <person name="Nielsen L.J."/>
            <person name="Mohite O."/>
            <person name="Xu X."/>
            <person name="Weber T."/>
            <person name="Kovacs A.T."/>
        </authorList>
    </citation>
    <scope>NUCLEOTIDE SEQUENCE</scope>
    <source>
        <strain evidence="3">LY1</strain>
    </source>
</reference>